<keyword evidence="3" id="KW-0677">Repeat</keyword>
<evidence type="ECO:0000256" key="4">
    <source>
        <dbReference type="ARBA" id="ARBA00022989"/>
    </source>
</evidence>
<sequence>MEEGSKGREMDDELYYAAEKLDMRVYENNRPYSYFISQDVDGKNILHIALQLHHKSSSDKPVGNNYKAFIKETIKRFPKLTYQKDYNGDTPLHIAARFSSDAATILLQESFQYWNVRRTDDNWLDLEPLPWKVKDSRGHTPFHEAARTENWSTLRLMFNALGNASNPREAMEEVNKYGETVLHLIARYMKMTDDSGLDVKERDSKHMMLDDCESAAYIRDVDGLTPLLRAAHSGRVKLVFDINGNYPKSVKISDYKGRNVMHHLCTSAFSRVADLERLIQFWEMIPSRFPGADELILPQDDDGNTPLHLAIMNHNFEVAHYLFSHYVKVKSSSFTRALKGTRNKQGKSIMHLITSEQGVPVNLKELIEQAGLVRIMDDNLYEAATKGDVGYIEKLRLVDRWFSLDCQSHDGSNILHIALRHHHIPLIECVLDGSHMLMSWKDSKGDTPLHLAAGLFTNEAFTFLELCLNTWIFNKNEYYLEGPAPWKVRNSKGNTYLHEAARLCNYKVIFSAELLNGKDIKDVNDRGETVLHVIARYANNTAKNYLENLSEQMQSLVYIQDLEGFTPVLRALRHGRLGVATFLIGQCPRSIGIPDNKGRTVLHHLRGLVVDLVDDIKDILPVWNEFFKHPGVDDLRIEQNVDGNTPLHLSIIDGDFTKAKFLMEKCLQSKNKRELDIVNNDGHSVFDLVSSRAHIPATKELQSLVSRSYVKERELIDKVMDDELYWAAVNGDYQIFESISNDATTNDAESRPPILPEAYFCSQTPGGSNMIHIALRHGGKTNVEQFIEIALQKYPILSMRPDNNGDTPLHLAAKWKSGVSSLESLIKASKAFLQALEESTKAFHVAPWAVKNYKGSFPIHEALQTGNLEAANALLGCDTEAASRVNDLGDTPLHSFAKNGFSNSDGDHVEEFVDTLLKKSNQAAYMRDDDGLTPLLSAARSGRLQVAQAILLYRPQSAYLRDPSGRTFLHLLRFTGEDIDESLAGSFENTGKQLFEIPEADAQRLVQDYEGNTPLHYAIKTQNTVAAIVLTQRCLDDEEQRELGLVNNEGHTIPDLLASHDVPNEVIELIRKKMPKAVYLARSSYGIRKTEMKDSANALSVVAALLATITFAAGLQVPGGFDENDGSPVLMAKPAFTIFVVANTTAMSCSMLCLFLLLWVMGIGKIHGSLMVLDISIILLRLSFYLTLLTFTMGVYVTTIQKSLWLGIVVCVLGFLTFLLTWKFSIKTVAKYGGRAHISIKTFIKFVNSKCSQYIKVRGDSSQSKKRFERSRHLIRKV</sequence>
<accession>A0A0J8DZ19</accession>
<evidence type="ECO:0000256" key="6">
    <source>
        <dbReference type="ARBA" id="ARBA00023136"/>
    </source>
</evidence>
<dbReference type="Gene3D" id="1.25.40.20">
    <property type="entry name" value="Ankyrin repeat-containing domain"/>
    <property type="match status" value="6"/>
</dbReference>
<dbReference type="eggNOG" id="KOG0504">
    <property type="taxonomic scope" value="Eukaryota"/>
</dbReference>
<dbReference type="PROSITE" id="PS50297">
    <property type="entry name" value="ANK_REP_REGION"/>
    <property type="match status" value="1"/>
</dbReference>
<comment type="subcellular location">
    <subcellularLocation>
        <location evidence="1">Membrane</location>
        <topology evidence="1">Multi-pass membrane protein</topology>
    </subcellularLocation>
</comment>
<evidence type="ECO:0000259" key="9">
    <source>
        <dbReference type="Pfam" id="PF13962"/>
    </source>
</evidence>
<dbReference type="PANTHER" id="PTHR24186">
    <property type="entry name" value="PROTEIN PHOSPHATASE 1 REGULATORY SUBUNIT"/>
    <property type="match status" value="1"/>
</dbReference>
<feature type="transmembrane region" description="Helical" evidence="8">
    <location>
        <begin position="1203"/>
        <end position="1222"/>
    </location>
</feature>
<dbReference type="Proteomes" id="UP000035740">
    <property type="component" value="Unassembled WGS sequence"/>
</dbReference>
<reference evidence="10 11" key="1">
    <citation type="journal article" date="2014" name="Nature">
        <title>The genome of the recently domesticated crop plant sugar beet (Beta vulgaris).</title>
        <authorList>
            <person name="Dohm J.C."/>
            <person name="Minoche A.E."/>
            <person name="Holtgrawe D."/>
            <person name="Capella-Gutierrez S."/>
            <person name="Zakrzewski F."/>
            <person name="Tafer H."/>
            <person name="Rupp O."/>
            <person name="Sorensen T.R."/>
            <person name="Stracke R."/>
            <person name="Reinhardt R."/>
            <person name="Goesmann A."/>
            <person name="Kraft T."/>
            <person name="Schulz B."/>
            <person name="Stadler P.F."/>
            <person name="Schmidt T."/>
            <person name="Gabaldon T."/>
            <person name="Lehrach H."/>
            <person name="Weisshaar B."/>
            <person name="Himmelbauer H."/>
        </authorList>
    </citation>
    <scope>NUCLEOTIDE SEQUENCE [LARGE SCALE GENOMIC DNA]</scope>
    <source>
        <tissue evidence="10">Taproot</tissue>
    </source>
</reference>
<dbReference type="Pfam" id="PF12796">
    <property type="entry name" value="Ank_2"/>
    <property type="match status" value="1"/>
</dbReference>
<proteinExistence type="predicted"/>
<dbReference type="Pfam" id="PF13962">
    <property type="entry name" value="PGG"/>
    <property type="match status" value="1"/>
</dbReference>
<keyword evidence="6 8" id="KW-0472">Membrane</keyword>
<protein>
    <recommendedName>
        <fullName evidence="9">PGG domain-containing protein</fullName>
    </recommendedName>
</protein>
<evidence type="ECO:0000256" key="2">
    <source>
        <dbReference type="ARBA" id="ARBA00022692"/>
    </source>
</evidence>
<dbReference type="GO" id="GO:0005886">
    <property type="term" value="C:plasma membrane"/>
    <property type="evidence" value="ECO:0007669"/>
    <property type="project" value="TreeGrafter"/>
</dbReference>
<keyword evidence="11" id="KW-1185">Reference proteome</keyword>
<dbReference type="EMBL" id="KQ090411">
    <property type="protein sequence ID" value="KMS96110.1"/>
    <property type="molecule type" value="Genomic_DNA"/>
</dbReference>
<evidence type="ECO:0000256" key="5">
    <source>
        <dbReference type="ARBA" id="ARBA00023043"/>
    </source>
</evidence>
<keyword evidence="4 8" id="KW-1133">Transmembrane helix</keyword>
<dbReference type="PANTHER" id="PTHR24186:SF46">
    <property type="entry name" value="PROTEIN ACCELERATED CELL DEATH 6-LIKE"/>
    <property type="match status" value="1"/>
</dbReference>
<feature type="domain" description="PGG" evidence="9">
    <location>
        <begin position="1091"/>
        <end position="1197"/>
    </location>
</feature>
<dbReference type="Gramene" id="KMS96110">
    <property type="protein sequence ID" value="KMS96110"/>
    <property type="gene ID" value="BVRB_002220"/>
</dbReference>
<dbReference type="PROSITE" id="PS50088">
    <property type="entry name" value="ANK_REPEAT"/>
    <property type="match status" value="1"/>
</dbReference>
<evidence type="ECO:0000256" key="3">
    <source>
        <dbReference type="ARBA" id="ARBA00022737"/>
    </source>
</evidence>
<dbReference type="InterPro" id="IPR002110">
    <property type="entry name" value="Ankyrin_rpt"/>
</dbReference>
<dbReference type="OMA" id="DCESAAY"/>
<evidence type="ECO:0000313" key="11">
    <source>
        <dbReference type="Proteomes" id="UP000035740"/>
    </source>
</evidence>
<feature type="transmembrane region" description="Helical" evidence="8">
    <location>
        <begin position="1172"/>
        <end position="1197"/>
    </location>
</feature>
<dbReference type="SMART" id="SM00248">
    <property type="entry name" value="ANK"/>
    <property type="match status" value="15"/>
</dbReference>
<dbReference type="OrthoDB" id="823504at2759"/>
<evidence type="ECO:0000256" key="1">
    <source>
        <dbReference type="ARBA" id="ARBA00004141"/>
    </source>
</evidence>
<organism evidence="10 11">
    <name type="scientific">Beta vulgaris subsp. vulgaris</name>
    <name type="common">Beet</name>
    <dbReference type="NCBI Taxonomy" id="3555"/>
    <lineage>
        <taxon>Eukaryota</taxon>
        <taxon>Viridiplantae</taxon>
        <taxon>Streptophyta</taxon>
        <taxon>Embryophyta</taxon>
        <taxon>Tracheophyta</taxon>
        <taxon>Spermatophyta</taxon>
        <taxon>Magnoliopsida</taxon>
        <taxon>eudicotyledons</taxon>
        <taxon>Gunneridae</taxon>
        <taxon>Pentapetalae</taxon>
        <taxon>Caryophyllales</taxon>
        <taxon>Chenopodiaceae</taxon>
        <taxon>Betoideae</taxon>
        <taxon>Beta</taxon>
    </lineage>
</organism>
<dbReference type="eggNOG" id="KOG4177">
    <property type="taxonomic scope" value="Eukaryota"/>
</dbReference>
<evidence type="ECO:0000256" key="7">
    <source>
        <dbReference type="PROSITE-ProRule" id="PRU00023"/>
    </source>
</evidence>
<dbReference type="Pfam" id="PF13606">
    <property type="entry name" value="Ank_3"/>
    <property type="match status" value="1"/>
</dbReference>
<feature type="transmembrane region" description="Helical" evidence="8">
    <location>
        <begin position="1135"/>
        <end position="1160"/>
    </location>
</feature>
<dbReference type="AlphaFoldDB" id="A0A0J8DZ19"/>
<dbReference type="SUPFAM" id="SSF48403">
    <property type="entry name" value="Ankyrin repeat"/>
    <property type="match status" value="4"/>
</dbReference>
<evidence type="ECO:0000256" key="8">
    <source>
        <dbReference type="SAM" id="Phobius"/>
    </source>
</evidence>
<gene>
    <name evidence="10" type="ORF">BVRB_002220</name>
</gene>
<dbReference type="InterPro" id="IPR036770">
    <property type="entry name" value="Ankyrin_rpt-contain_sf"/>
</dbReference>
<keyword evidence="5 7" id="KW-0040">ANK repeat</keyword>
<name>A0A0J8DZ19_BETVV</name>
<dbReference type="InterPro" id="IPR026961">
    <property type="entry name" value="PGG_dom"/>
</dbReference>
<keyword evidence="2 8" id="KW-0812">Transmembrane</keyword>
<feature type="repeat" description="ANK" evidence="7">
    <location>
        <begin position="302"/>
        <end position="334"/>
    </location>
</feature>
<evidence type="ECO:0000313" key="10">
    <source>
        <dbReference type="EMBL" id="KMS96110.1"/>
    </source>
</evidence>